<sequence length="173" mass="19344">MTYSPFPELNALWDFQSENGFESYAQGFGLYGEFGDRDTLAPGWSGDEEFHARLKAFAQATGGGSIYALWDAGDGTRPVVVFGDEGGIHVIAADVRDLLRVLTFDVEPMVDWDRVYYFKSDEDEPSDEHDLFVSWLRETFGIEPVDDADALVESAQSRHGAAFRAWIGRFELG</sequence>
<evidence type="ECO:0008006" key="3">
    <source>
        <dbReference type="Google" id="ProtNLM"/>
    </source>
</evidence>
<gene>
    <name evidence="1" type="ORF">J2S57_002497</name>
</gene>
<accession>A0ABT9P245</accession>
<reference evidence="1 2" key="1">
    <citation type="submission" date="2023-07" db="EMBL/GenBank/DDBJ databases">
        <title>Sequencing the genomes of 1000 actinobacteria strains.</title>
        <authorList>
            <person name="Klenk H.-P."/>
        </authorList>
    </citation>
    <scope>NUCLEOTIDE SEQUENCE [LARGE SCALE GENOMIC DNA]</scope>
    <source>
        <strain evidence="1 2">DSM 44388</strain>
    </source>
</reference>
<name>A0ABT9P245_9ACTN</name>
<dbReference type="EMBL" id="JAUSQZ010000001">
    <property type="protein sequence ID" value="MDP9826748.1"/>
    <property type="molecule type" value="Genomic_DNA"/>
</dbReference>
<dbReference type="RefSeq" id="WP_307241887.1">
    <property type="nucleotide sequence ID" value="NZ_JAUSQZ010000001.1"/>
</dbReference>
<proteinExistence type="predicted"/>
<organism evidence="1 2">
    <name type="scientific">Kineosporia succinea</name>
    <dbReference type="NCBI Taxonomy" id="84632"/>
    <lineage>
        <taxon>Bacteria</taxon>
        <taxon>Bacillati</taxon>
        <taxon>Actinomycetota</taxon>
        <taxon>Actinomycetes</taxon>
        <taxon>Kineosporiales</taxon>
        <taxon>Kineosporiaceae</taxon>
        <taxon>Kineosporia</taxon>
    </lineage>
</organism>
<evidence type="ECO:0000313" key="1">
    <source>
        <dbReference type="EMBL" id="MDP9826748.1"/>
    </source>
</evidence>
<protein>
    <recommendedName>
        <fullName evidence="3">SUKH-4 immunity protein of toxin-antitoxin system</fullName>
    </recommendedName>
</protein>
<dbReference type="Proteomes" id="UP001235712">
    <property type="component" value="Unassembled WGS sequence"/>
</dbReference>
<keyword evidence="2" id="KW-1185">Reference proteome</keyword>
<comment type="caution">
    <text evidence="1">The sequence shown here is derived from an EMBL/GenBank/DDBJ whole genome shotgun (WGS) entry which is preliminary data.</text>
</comment>
<evidence type="ECO:0000313" key="2">
    <source>
        <dbReference type="Proteomes" id="UP001235712"/>
    </source>
</evidence>